<dbReference type="AlphaFoldDB" id="A0A4D9CTI9"/>
<dbReference type="GO" id="GO:0043634">
    <property type="term" value="P:polyadenylation-dependent ncRNA catabolic process"/>
    <property type="evidence" value="ECO:0007669"/>
    <property type="project" value="TreeGrafter"/>
</dbReference>
<dbReference type="InterPro" id="IPR045862">
    <property type="entry name" value="Trf4-like"/>
</dbReference>
<feature type="region of interest" description="Disordered" evidence="1">
    <location>
        <begin position="1"/>
        <end position="78"/>
    </location>
</feature>
<feature type="region of interest" description="Disordered" evidence="1">
    <location>
        <begin position="264"/>
        <end position="379"/>
    </location>
</feature>
<name>A0A4D9CTI9_9STRA</name>
<feature type="compositionally biased region" description="Basic residues" evidence="1">
    <location>
        <begin position="1"/>
        <end position="15"/>
    </location>
</feature>
<dbReference type="Proteomes" id="UP000355283">
    <property type="component" value="Unassembled WGS sequence"/>
</dbReference>
<proteinExistence type="predicted"/>
<evidence type="ECO:0000256" key="1">
    <source>
        <dbReference type="SAM" id="MobiDB-lite"/>
    </source>
</evidence>
<dbReference type="GO" id="GO:0005730">
    <property type="term" value="C:nucleolus"/>
    <property type="evidence" value="ECO:0007669"/>
    <property type="project" value="TreeGrafter"/>
</dbReference>
<dbReference type="SUPFAM" id="SSF81631">
    <property type="entry name" value="PAP/OAS1 substrate-binding domain"/>
    <property type="match status" value="1"/>
</dbReference>
<feature type="compositionally biased region" description="Basic and acidic residues" evidence="1">
    <location>
        <begin position="264"/>
        <end position="286"/>
    </location>
</feature>
<protein>
    <submittedName>
        <fullName evidence="2">Uncharacterized protein</fullName>
    </submittedName>
</protein>
<comment type="caution">
    <text evidence="2">The sequence shown here is derived from an EMBL/GenBank/DDBJ whole genome shotgun (WGS) entry which is preliminary data.</text>
</comment>
<dbReference type="PANTHER" id="PTHR23092:SF15">
    <property type="entry name" value="INACTIVE NON-CANONICAL POLY(A) RNA POLYMERASE PROTEIN TRF4-2-RELATED"/>
    <property type="match status" value="1"/>
</dbReference>
<dbReference type="EMBL" id="SDOX01000122">
    <property type="protein sequence ID" value="TFJ81884.1"/>
    <property type="molecule type" value="Genomic_DNA"/>
</dbReference>
<dbReference type="OrthoDB" id="199236at2759"/>
<keyword evidence="3" id="KW-1185">Reference proteome</keyword>
<gene>
    <name evidence="2" type="ORF">NSK_007131</name>
</gene>
<sequence>MGKAPRGRKGGRSKGGRYFAPKARGEGLTKRQYTGRPPPQHYPPPGSTAKRKGRARQQGDRNGHTLSNDYRSRDGGFVLAPKSHQKGGNLFDVMPVGVTRLKKSEKKVGVAILKTLTPGMSLARPRPLPPFLPPFSPPSSPPPSLHDELLAFQRYASLTPMEQRARIKVVEALNNLIKVEVDIRVSPPDHAAVALLQRLCTFHPCFAPVAILLKVLLHQGRMDKPFEGGLGSYKLYLLLARFLKHHYTGSRDDAGAVLLVRREGQREGGREGQREGQREGRREPAQKKKRPTGPRAIFPPKKKGGKEEEQGGEKVTLAPSAVGSTQKRRRKDREGSFRGVDGDFQDTRKRARERGQDRPKQRRENAMGGERGVIIEFCQ</sequence>
<reference evidence="2 3" key="1">
    <citation type="submission" date="2019-01" db="EMBL/GenBank/DDBJ databases">
        <title>Nuclear Genome Assembly of the Microalgal Biofuel strain Nannochloropsis salina CCMP1776.</title>
        <authorList>
            <person name="Hovde B."/>
        </authorList>
    </citation>
    <scope>NUCLEOTIDE SEQUENCE [LARGE SCALE GENOMIC DNA]</scope>
    <source>
        <strain evidence="2 3">CCMP1776</strain>
    </source>
</reference>
<feature type="compositionally biased region" description="Pro residues" evidence="1">
    <location>
        <begin position="36"/>
        <end position="46"/>
    </location>
</feature>
<dbReference type="PANTHER" id="PTHR23092">
    <property type="entry name" value="POLY(A) RNA POLYMERASE"/>
    <property type="match status" value="1"/>
</dbReference>
<evidence type="ECO:0000313" key="2">
    <source>
        <dbReference type="EMBL" id="TFJ81884.1"/>
    </source>
</evidence>
<dbReference type="Gene3D" id="1.10.1410.10">
    <property type="match status" value="1"/>
</dbReference>
<feature type="compositionally biased region" description="Basic and acidic residues" evidence="1">
    <location>
        <begin position="345"/>
        <end position="365"/>
    </location>
</feature>
<dbReference type="GO" id="GO:0031499">
    <property type="term" value="C:TRAMP complex"/>
    <property type="evidence" value="ECO:0007669"/>
    <property type="project" value="TreeGrafter"/>
</dbReference>
<accession>A0A4D9CTI9</accession>
<dbReference type="GO" id="GO:0003729">
    <property type="term" value="F:mRNA binding"/>
    <property type="evidence" value="ECO:0007669"/>
    <property type="project" value="TreeGrafter"/>
</dbReference>
<organism evidence="2 3">
    <name type="scientific">Nannochloropsis salina CCMP1776</name>
    <dbReference type="NCBI Taxonomy" id="1027361"/>
    <lineage>
        <taxon>Eukaryota</taxon>
        <taxon>Sar</taxon>
        <taxon>Stramenopiles</taxon>
        <taxon>Ochrophyta</taxon>
        <taxon>Eustigmatophyceae</taxon>
        <taxon>Eustigmatales</taxon>
        <taxon>Monodopsidaceae</taxon>
        <taxon>Microchloropsis</taxon>
        <taxon>Microchloropsis salina</taxon>
    </lineage>
</organism>
<evidence type="ECO:0000313" key="3">
    <source>
        <dbReference type="Proteomes" id="UP000355283"/>
    </source>
</evidence>
<dbReference type="GO" id="GO:0031123">
    <property type="term" value="P:RNA 3'-end processing"/>
    <property type="evidence" value="ECO:0007669"/>
    <property type="project" value="TreeGrafter"/>
</dbReference>
<dbReference type="GO" id="GO:1990817">
    <property type="term" value="F:poly(A) RNA polymerase activity"/>
    <property type="evidence" value="ECO:0007669"/>
    <property type="project" value="InterPro"/>
</dbReference>